<proteinExistence type="predicted"/>
<evidence type="ECO:0000313" key="1">
    <source>
        <dbReference type="EMBL" id="GMH26952.1"/>
    </source>
</evidence>
<keyword evidence="2" id="KW-1185">Reference proteome</keyword>
<organism evidence="1 2">
    <name type="scientific">Nepenthes gracilis</name>
    <name type="common">Slender pitcher plant</name>
    <dbReference type="NCBI Taxonomy" id="150966"/>
    <lineage>
        <taxon>Eukaryota</taxon>
        <taxon>Viridiplantae</taxon>
        <taxon>Streptophyta</taxon>
        <taxon>Embryophyta</taxon>
        <taxon>Tracheophyta</taxon>
        <taxon>Spermatophyta</taxon>
        <taxon>Magnoliopsida</taxon>
        <taxon>eudicotyledons</taxon>
        <taxon>Gunneridae</taxon>
        <taxon>Pentapetalae</taxon>
        <taxon>Caryophyllales</taxon>
        <taxon>Nepenthaceae</taxon>
        <taxon>Nepenthes</taxon>
    </lineage>
</organism>
<dbReference type="Proteomes" id="UP001279734">
    <property type="component" value="Unassembled WGS sequence"/>
</dbReference>
<evidence type="ECO:0000313" key="2">
    <source>
        <dbReference type="Proteomes" id="UP001279734"/>
    </source>
</evidence>
<gene>
    <name evidence="1" type="ORF">Nepgr_028795</name>
</gene>
<protein>
    <submittedName>
        <fullName evidence="1">Uncharacterized protein</fullName>
    </submittedName>
</protein>
<comment type="caution">
    <text evidence="1">The sequence shown here is derived from an EMBL/GenBank/DDBJ whole genome shotgun (WGS) entry which is preliminary data.</text>
</comment>
<dbReference type="AlphaFoldDB" id="A0AAD3Y2F3"/>
<name>A0AAD3Y2F3_NEPGR</name>
<dbReference type="EMBL" id="BSYO01000032">
    <property type="protein sequence ID" value="GMH26952.1"/>
    <property type="molecule type" value="Genomic_DNA"/>
</dbReference>
<accession>A0AAD3Y2F3</accession>
<sequence>MSIEHAFDLTQLRVAEFSPGGMIISRSVCTQSVAEDAEDEESRSFSSVGGGVGAKSCGGRRWLVNRGGLTHQFLRLLPPPNCRLDVACWIDCHFPA</sequence>
<reference evidence="1" key="1">
    <citation type="submission" date="2023-05" db="EMBL/GenBank/DDBJ databases">
        <title>Nepenthes gracilis genome sequencing.</title>
        <authorList>
            <person name="Fukushima K."/>
        </authorList>
    </citation>
    <scope>NUCLEOTIDE SEQUENCE</scope>
    <source>
        <strain evidence="1">SING2019-196</strain>
    </source>
</reference>